<name>A0ABV2J160_9HYPH</name>
<organism evidence="7 8">
    <name type="scientific">Rhizobium aquaticum</name>
    <dbReference type="NCBI Taxonomy" id="1549636"/>
    <lineage>
        <taxon>Bacteria</taxon>
        <taxon>Pseudomonadati</taxon>
        <taxon>Pseudomonadota</taxon>
        <taxon>Alphaproteobacteria</taxon>
        <taxon>Hyphomicrobiales</taxon>
        <taxon>Rhizobiaceae</taxon>
        <taxon>Rhizobium/Agrobacterium group</taxon>
        <taxon>Rhizobium</taxon>
    </lineage>
</organism>
<feature type="transmembrane region" description="Helical" evidence="6">
    <location>
        <begin position="190"/>
        <end position="213"/>
    </location>
</feature>
<dbReference type="EMBL" id="JBEPMB010000004">
    <property type="protein sequence ID" value="MET3614492.1"/>
    <property type="molecule type" value="Genomic_DNA"/>
</dbReference>
<gene>
    <name evidence="7" type="ORF">ABID16_002829</name>
</gene>
<dbReference type="RefSeq" id="WP_354556995.1">
    <property type="nucleotide sequence ID" value="NZ_JBEPMB010000004.1"/>
</dbReference>
<dbReference type="InterPro" id="IPR005496">
    <property type="entry name" value="Integral_membrane_TerC"/>
</dbReference>
<feature type="transmembrane region" description="Helical" evidence="6">
    <location>
        <begin position="127"/>
        <end position="147"/>
    </location>
</feature>
<evidence type="ECO:0000313" key="7">
    <source>
        <dbReference type="EMBL" id="MET3614492.1"/>
    </source>
</evidence>
<keyword evidence="8" id="KW-1185">Reference proteome</keyword>
<feature type="transmembrane region" description="Helical" evidence="6">
    <location>
        <begin position="12"/>
        <end position="40"/>
    </location>
</feature>
<feature type="transmembrane region" description="Helical" evidence="6">
    <location>
        <begin position="219"/>
        <end position="237"/>
    </location>
</feature>
<accession>A0ABV2J160</accession>
<reference evidence="7 8" key="1">
    <citation type="submission" date="2024-06" db="EMBL/GenBank/DDBJ databases">
        <title>Genomic Encyclopedia of Type Strains, Phase IV (KMG-IV): sequencing the most valuable type-strain genomes for metagenomic binning, comparative biology and taxonomic classification.</title>
        <authorList>
            <person name="Goeker M."/>
        </authorList>
    </citation>
    <scope>NUCLEOTIDE SEQUENCE [LARGE SCALE GENOMIC DNA]</scope>
    <source>
        <strain evidence="7 8">DSM 29780</strain>
    </source>
</reference>
<feature type="transmembrane region" description="Helical" evidence="6">
    <location>
        <begin position="87"/>
        <end position="106"/>
    </location>
</feature>
<comment type="subcellular location">
    <subcellularLocation>
        <location evidence="1">Membrane</location>
        <topology evidence="1">Multi-pass membrane protein</topology>
    </subcellularLocation>
</comment>
<evidence type="ECO:0000256" key="6">
    <source>
        <dbReference type="SAM" id="Phobius"/>
    </source>
</evidence>
<evidence type="ECO:0000256" key="5">
    <source>
        <dbReference type="ARBA" id="ARBA00023136"/>
    </source>
</evidence>
<comment type="caution">
    <text evidence="7">The sequence shown here is derived from an EMBL/GenBank/DDBJ whole genome shotgun (WGS) entry which is preliminary data.</text>
</comment>
<dbReference type="PANTHER" id="PTHR30238">
    <property type="entry name" value="MEMBRANE BOUND PREDICTED REDOX MODULATOR"/>
    <property type="match status" value="1"/>
</dbReference>
<comment type="similarity">
    <text evidence="2">Belongs to the TerC family.</text>
</comment>
<keyword evidence="4 6" id="KW-1133">Transmembrane helix</keyword>
<evidence type="ECO:0000256" key="3">
    <source>
        <dbReference type="ARBA" id="ARBA00022692"/>
    </source>
</evidence>
<dbReference type="Pfam" id="PF03741">
    <property type="entry name" value="TerC"/>
    <property type="match status" value="1"/>
</dbReference>
<proteinExistence type="inferred from homology"/>
<evidence type="ECO:0000256" key="1">
    <source>
        <dbReference type="ARBA" id="ARBA00004141"/>
    </source>
</evidence>
<evidence type="ECO:0000313" key="8">
    <source>
        <dbReference type="Proteomes" id="UP001549047"/>
    </source>
</evidence>
<sequence length="245" mass="26766">MDNLIILAQDPAVWAALITLIAMEVVLGIDNLIFISILTNKLPPEHRSKSRMIGISLALIMRLVLLSFAAWIVKLTAPVFNAFGHDFSWKDMILIAGGLFLVWKATKEIHHSTDPVEQEDQKLDAKVTIGFGAAIFQIILLDIVFSVDSIITAVGMTEHLPVMVIAVLVAVATMMLAANPLANFIERNPTIVMLALGFLLMIGTTLIADGFGFHVPKGYIYAAMAFSALVEILNMLARNAKQRKG</sequence>
<evidence type="ECO:0000256" key="2">
    <source>
        <dbReference type="ARBA" id="ARBA00007511"/>
    </source>
</evidence>
<dbReference type="PANTHER" id="PTHR30238:SF4">
    <property type="entry name" value="SLL1022 PROTEIN"/>
    <property type="match status" value="1"/>
</dbReference>
<feature type="transmembrane region" description="Helical" evidence="6">
    <location>
        <begin position="159"/>
        <end position="178"/>
    </location>
</feature>
<dbReference type="Proteomes" id="UP001549047">
    <property type="component" value="Unassembled WGS sequence"/>
</dbReference>
<feature type="transmembrane region" description="Helical" evidence="6">
    <location>
        <begin position="52"/>
        <end position="72"/>
    </location>
</feature>
<keyword evidence="3 6" id="KW-0812">Transmembrane</keyword>
<evidence type="ECO:0000256" key="4">
    <source>
        <dbReference type="ARBA" id="ARBA00022989"/>
    </source>
</evidence>
<keyword evidence="5 6" id="KW-0472">Membrane</keyword>
<protein>
    <submittedName>
        <fullName evidence="7">Tellurium resistance membrane protein TerC</fullName>
    </submittedName>
</protein>
<dbReference type="InterPro" id="IPR036259">
    <property type="entry name" value="MFS_trans_sf"/>
</dbReference>
<dbReference type="SUPFAM" id="SSF103473">
    <property type="entry name" value="MFS general substrate transporter"/>
    <property type="match status" value="1"/>
</dbReference>